<protein>
    <recommendedName>
        <fullName evidence="7">Translocation and assembly module TamB C-terminal domain-containing protein</fullName>
    </recommendedName>
</protein>
<accession>I7ZHQ2</accession>
<feature type="domain" description="Translocation and assembly module TamB C-terminal" evidence="7">
    <location>
        <begin position="921"/>
        <end position="1244"/>
    </location>
</feature>
<sequence>MSRPLRALAWTSFGLLILLVSIPAIVAWLIGSESGNGFLLARLPGLLGAQISVGERHGSVAGALEWKDIVYEDDGIRVGVRRVALAWKPEWLLDRRVGIESLAVEGVDVRLKDKPEEPPKPESNQPPLSRLPVAIEIKSLALRDFQLWTVGATQPTVIVPNAAFKGSWIGREVKIENLSADYAPIGKAQLSGKAKLSDEGVDIAALDVTAPAALSAKGFVGYQKPSDLALSWRDLRWPLQAVDPQAPPIVTSRQGQATLKGRWDDLRFTLDTALGTTAQVQGEGRWNGALDAKLSWTRLGWPLVAAQADAKVIESARGKLAFKGMPEHYEFDLDADLLAQKQSGVMQAQGSGSTESVDLSLLRLTVGKAVLEAAGPLTWAPKPAGSLKGRIAHFDPGLFAAEWPGDINGEFEVTGDPAPGQLPAVRFKLGLHDSKLRNYPLKLDGEGQYVDEVLQIAKLEVQSGGSQLSASGRASAPYDLQAQLVSLKLQELAPRLAGSAQVTASFKGTVEKPHLVVEADVARAAFGDYAVNSAELTADLDWNGPLTLDLKTTGLAVGVEIDELTLTGRGTRGEHTLKLDATSREGQVGIELAGGYDDKKQRWQGQLAQGRIAPAALAPWTLQAPAALSLSAQQNEIGQACWTSDPGRVCLQARQTPATTSAEVQIEQLAFAYFKAVLPQDLHLDGALSGTAAVELAGGQIRQARAEINTTEGSAGYGDQRMGFKPARLLVTDGAEGRIELRLPLDVGGIEADAQLAPNAVMSDRALSGELRLDFPDLAFLSVLSPEIGGASGRLDGRYQLAGRVGAPELHGEAQLSDGRIKLTRPGIELTEVSARVAGSPGGRLSVDARAKSGEGELTIQGQVENAHETTVLVEQPKPENAATELENVATATPPEAPAEPPSAEPGSVDAELPEKPEPGGIRLQLAIKGDNFLAANLPTARAWIAPDLTFEMGNQQARLKGTLGVPRAEIKLANVEDSGAAPSGDQIIVNAAGEAPDPVQGLKLFAEVKLVLGNKVSLEGFGLKTRIEGDVTAVEEPGRDTLGYGELRLVDGRYKAYGQDLTIETGKLLFNGGPIAKPGLEIRAFREIQQAAQEQIKVGIYVRGTLEKPQLSLYSEPTMTQQQQLSWLLFGRPLDQSSSSQDRSMLSGAAVALGLGGGSALAQNLRGGLGVDEISLGSSPGETQEQARLTVGKYLSPKLFVSYGIGLFQPGNVFKLLYDLGKGFKLSTESGTFTGADLLYTVERR</sequence>
<dbReference type="Proteomes" id="UP000003704">
    <property type="component" value="Unassembled WGS sequence"/>
</dbReference>
<gene>
    <name evidence="8" type="ORF">WQQ_15710</name>
</gene>
<dbReference type="AlphaFoldDB" id="I7ZHQ2"/>
<feature type="compositionally biased region" description="Pro residues" evidence="5">
    <location>
        <begin position="895"/>
        <end position="904"/>
    </location>
</feature>
<comment type="caution">
    <text evidence="8">The sequence shown here is derived from an EMBL/GenBank/DDBJ whole genome shotgun (WGS) entry which is preliminary data.</text>
</comment>
<dbReference type="EMBL" id="AKGD01000001">
    <property type="protein sequence ID" value="EIT71434.1"/>
    <property type="molecule type" value="Genomic_DNA"/>
</dbReference>
<evidence type="ECO:0000313" key="8">
    <source>
        <dbReference type="EMBL" id="EIT71434.1"/>
    </source>
</evidence>
<evidence type="ECO:0000313" key="9">
    <source>
        <dbReference type="Proteomes" id="UP000003704"/>
    </source>
</evidence>
<keyword evidence="2 6" id="KW-0812">Transmembrane</keyword>
<evidence type="ECO:0000256" key="5">
    <source>
        <dbReference type="SAM" id="MobiDB-lite"/>
    </source>
</evidence>
<dbReference type="Pfam" id="PF04357">
    <property type="entry name" value="TamB"/>
    <property type="match status" value="1"/>
</dbReference>
<evidence type="ECO:0000256" key="4">
    <source>
        <dbReference type="ARBA" id="ARBA00023136"/>
    </source>
</evidence>
<dbReference type="InterPro" id="IPR007452">
    <property type="entry name" value="TamB_C"/>
</dbReference>
<reference evidence="8 9" key="1">
    <citation type="journal article" date="2012" name="J. Bacteriol.">
        <title>Genome Sequence of n-Alkane-Degrading Hydrocarboniphaga effusa Strain AP103T (ATCC BAA-332T).</title>
        <authorList>
            <person name="Chang H.K."/>
            <person name="Zylstra G.J."/>
            <person name="Chae J.C."/>
        </authorList>
    </citation>
    <scope>NUCLEOTIDE SEQUENCE [LARGE SCALE GENOMIC DNA]</scope>
    <source>
        <strain evidence="8 9">AP103</strain>
    </source>
</reference>
<feature type="region of interest" description="Disordered" evidence="5">
    <location>
        <begin position="890"/>
        <end position="918"/>
    </location>
</feature>
<dbReference type="OrthoDB" id="5555605at2"/>
<proteinExistence type="predicted"/>
<evidence type="ECO:0000256" key="6">
    <source>
        <dbReference type="SAM" id="Phobius"/>
    </source>
</evidence>
<evidence type="ECO:0000259" key="7">
    <source>
        <dbReference type="Pfam" id="PF04357"/>
    </source>
</evidence>
<dbReference type="PANTHER" id="PTHR36985:SF1">
    <property type="entry name" value="TRANSLOCATION AND ASSEMBLY MODULE SUBUNIT TAMB"/>
    <property type="match status" value="1"/>
</dbReference>
<keyword evidence="3 6" id="KW-1133">Transmembrane helix</keyword>
<dbReference type="STRING" id="1172194.WQQ_15710"/>
<evidence type="ECO:0000256" key="3">
    <source>
        <dbReference type="ARBA" id="ARBA00022989"/>
    </source>
</evidence>
<dbReference type="GO" id="GO:0097347">
    <property type="term" value="C:TAM protein secretion complex"/>
    <property type="evidence" value="ECO:0007669"/>
    <property type="project" value="TreeGrafter"/>
</dbReference>
<keyword evidence="4 6" id="KW-0472">Membrane</keyword>
<evidence type="ECO:0000256" key="2">
    <source>
        <dbReference type="ARBA" id="ARBA00022692"/>
    </source>
</evidence>
<name>I7ZHQ2_9GAMM</name>
<dbReference type="PATRIC" id="fig|1172194.4.peg.1514"/>
<dbReference type="GO" id="GO:0009306">
    <property type="term" value="P:protein secretion"/>
    <property type="evidence" value="ECO:0007669"/>
    <property type="project" value="InterPro"/>
</dbReference>
<dbReference type="RefSeq" id="WP_007184520.1">
    <property type="nucleotide sequence ID" value="NZ_AKGD01000001.1"/>
</dbReference>
<dbReference type="GO" id="GO:0005886">
    <property type="term" value="C:plasma membrane"/>
    <property type="evidence" value="ECO:0007669"/>
    <property type="project" value="InterPro"/>
</dbReference>
<dbReference type="PANTHER" id="PTHR36985">
    <property type="entry name" value="TRANSLOCATION AND ASSEMBLY MODULE SUBUNIT TAMB"/>
    <property type="match status" value="1"/>
</dbReference>
<organism evidence="8 9">
    <name type="scientific">Hydrocarboniphaga effusa AP103</name>
    <dbReference type="NCBI Taxonomy" id="1172194"/>
    <lineage>
        <taxon>Bacteria</taxon>
        <taxon>Pseudomonadati</taxon>
        <taxon>Pseudomonadota</taxon>
        <taxon>Gammaproteobacteria</taxon>
        <taxon>Nevskiales</taxon>
        <taxon>Nevskiaceae</taxon>
        <taxon>Hydrocarboniphaga</taxon>
    </lineage>
</organism>
<feature type="transmembrane region" description="Helical" evidence="6">
    <location>
        <begin position="7"/>
        <end position="30"/>
    </location>
</feature>
<comment type="subcellular location">
    <subcellularLocation>
        <location evidence="1">Membrane</location>
        <topology evidence="1">Single-pass membrane protein</topology>
    </subcellularLocation>
</comment>
<evidence type="ECO:0000256" key="1">
    <source>
        <dbReference type="ARBA" id="ARBA00004167"/>
    </source>
</evidence>
<keyword evidence="9" id="KW-1185">Reference proteome</keyword>